<dbReference type="Gene3D" id="3.20.20.70">
    <property type="entry name" value="Aldolase class I"/>
    <property type="match status" value="1"/>
</dbReference>
<name>A0A418KFW0_9ACTN</name>
<comment type="similarity">
    <text evidence="4">Belongs to the NanE family.</text>
</comment>
<comment type="pathway">
    <text evidence="3">Amino-sugar metabolism; N-acetylneuraminate degradation; D-fructose 6-phosphate from N-acetylneuraminate: step 3/5.</text>
</comment>
<dbReference type="SUPFAM" id="SSF51366">
    <property type="entry name" value="Ribulose-phoshate binding barrel"/>
    <property type="match status" value="1"/>
</dbReference>
<dbReference type="EC" id="5.1.3.9" evidence="5"/>
<dbReference type="NCBIfam" id="NF002231">
    <property type="entry name" value="PRK01130.1"/>
    <property type="match status" value="1"/>
</dbReference>
<dbReference type="GO" id="GO:0047465">
    <property type="term" value="F:N-acylglucosamine-6-phosphate 2-epimerase activity"/>
    <property type="evidence" value="ECO:0007669"/>
    <property type="project" value="UniProtKB-EC"/>
</dbReference>
<evidence type="ECO:0000256" key="6">
    <source>
        <dbReference type="ARBA" id="ARBA00023235"/>
    </source>
</evidence>
<proteinExistence type="inferred from homology"/>
<dbReference type="Proteomes" id="UP000284057">
    <property type="component" value="Unassembled WGS sequence"/>
</dbReference>
<dbReference type="GO" id="GO:0019262">
    <property type="term" value="P:N-acetylneuraminate catabolic process"/>
    <property type="evidence" value="ECO:0007669"/>
    <property type="project" value="UniProtKB-UniPathway"/>
</dbReference>
<gene>
    <name evidence="8" type="ORF">DY240_31060</name>
</gene>
<dbReference type="UniPathway" id="UPA00629">
    <property type="reaction ID" value="UER00682"/>
</dbReference>
<dbReference type="AlphaFoldDB" id="A0A418KFW0"/>
<evidence type="ECO:0000256" key="3">
    <source>
        <dbReference type="ARBA" id="ARBA00005081"/>
    </source>
</evidence>
<dbReference type="GO" id="GO:0006053">
    <property type="term" value="P:N-acetylmannosamine catabolic process"/>
    <property type="evidence" value="ECO:0007669"/>
    <property type="project" value="TreeGrafter"/>
</dbReference>
<comment type="function">
    <text evidence="2">Converts N-acetylmannosamine-6-phosphate (ManNAc-6-P) to N-acetylglucosamine-6-phosphate (GlcNAc-6-P).</text>
</comment>
<comment type="caution">
    <text evidence="8">The sequence shown here is derived from an EMBL/GenBank/DDBJ whole genome shotgun (WGS) entry which is preliminary data.</text>
</comment>
<dbReference type="OrthoDB" id="9781704at2"/>
<protein>
    <recommendedName>
        <fullName evidence="5">N-acylglucosamine-6-phosphate 2-epimerase</fullName>
        <ecNumber evidence="5">5.1.3.9</ecNumber>
    </recommendedName>
</protein>
<dbReference type="Pfam" id="PF04131">
    <property type="entry name" value="NanE"/>
    <property type="match status" value="1"/>
</dbReference>
<evidence type="ECO:0000313" key="9">
    <source>
        <dbReference type="Proteomes" id="UP000284057"/>
    </source>
</evidence>
<evidence type="ECO:0000256" key="5">
    <source>
        <dbReference type="ARBA" id="ARBA00013180"/>
    </source>
</evidence>
<keyword evidence="9" id="KW-1185">Reference proteome</keyword>
<evidence type="ECO:0000256" key="7">
    <source>
        <dbReference type="ARBA" id="ARBA00023277"/>
    </source>
</evidence>
<keyword evidence="6" id="KW-0413">Isomerase</keyword>
<evidence type="ECO:0000256" key="2">
    <source>
        <dbReference type="ARBA" id="ARBA00002147"/>
    </source>
</evidence>
<dbReference type="RefSeq" id="WP_119663512.1">
    <property type="nucleotide sequence ID" value="NZ_QUAL01000441.1"/>
</dbReference>
<dbReference type="InterPro" id="IPR013785">
    <property type="entry name" value="Aldolase_TIM"/>
</dbReference>
<dbReference type="EMBL" id="QUAL01000441">
    <property type="protein sequence ID" value="RIQ10829.1"/>
    <property type="molecule type" value="Genomic_DNA"/>
</dbReference>
<comment type="catalytic activity">
    <reaction evidence="1">
        <text>an N-acyl-D-glucosamine 6-phosphate = an N-acyl-D-mannosamine 6-phosphate</text>
        <dbReference type="Rhea" id="RHEA:23932"/>
        <dbReference type="ChEBI" id="CHEBI:57599"/>
        <dbReference type="ChEBI" id="CHEBI:57666"/>
        <dbReference type="EC" id="5.1.3.9"/>
    </reaction>
</comment>
<dbReference type="PANTHER" id="PTHR36204">
    <property type="entry name" value="N-ACETYLMANNOSAMINE-6-PHOSPHATE 2-EPIMERASE-RELATED"/>
    <property type="match status" value="1"/>
</dbReference>
<reference evidence="8 9" key="1">
    <citation type="submission" date="2018-09" db="EMBL/GenBank/DDBJ databases">
        <title>Isolation, diversity and antifungal activity of actinobacteria from wheat.</title>
        <authorList>
            <person name="Han C."/>
        </authorList>
    </citation>
    <scope>NUCLEOTIDE SEQUENCE [LARGE SCALE GENOMIC DNA]</scope>
    <source>
        <strain evidence="8 9">NEAU-YY265</strain>
    </source>
</reference>
<organism evidence="8 9">
    <name type="scientific">Jiangella rhizosphaerae</name>
    <dbReference type="NCBI Taxonomy" id="2293569"/>
    <lineage>
        <taxon>Bacteria</taxon>
        <taxon>Bacillati</taxon>
        <taxon>Actinomycetota</taxon>
        <taxon>Actinomycetes</taxon>
        <taxon>Jiangellales</taxon>
        <taxon>Jiangellaceae</taxon>
        <taxon>Jiangella</taxon>
    </lineage>
</organism>
<sequence>MRALDAIRGGLVVSCQANPGEPMDHPVHIAALARSAELGGAVGLRIDGGDNIRAARAVTELPIIGIKKVTAEGRPKITPSPGDSAEIVRAGASIVAFDASVQYQPESARLTDLVQEIRALGAATIMADISTVAEAERAWAAGVDVVGTTLWGHTPDTAAHDGPGIDLAATLCAAGMTVIVEGHISRPSQVREAFEAGAWSVVVGTAITNPVALTKQFVSACPARRPVEGMA</sequence>
<keyword evidence="7" id="KW-0119">Carbohydrate metabolism</keyword>
<dbReference type="PANTHER" id="PTHR36204:SF1">
    <property type="entry name" value="N-ACETYLMANNOSAMINE-6-PHOSPHATE 2-EPIMERASE-RELATED"/>
    <property type="match status" value="1"/>
</dbReference>
<evidence type="ECO:0000256" key="1">
    <source>
        <dbReference type="ARBA" id="ARBA00000056"/>
    </source>
</evidence>
<dbReference type="InterPro" id="IPR011060">
    <property type="entry name" value="RibuloseP-bd_barrel"/>
</dbReference>
<accession>A0A418KFW0</accession>
<dbReference type="GO" id="GO:0005829">
    <property type="term" value="C:cytosol"/>
    <property type="evidence" value="ECO:0007669"/>
    <property type="project" value="TreeGrafter"/>
</dbReference>
<dbReference type="InterPro" id="IPR007260">
    <property type="entry name" value="NanE"/>
</dbReference>
<evidence type="ECO:0000313" key="8">
    <source>
        <dbReference type="EMBL" id="RIQ10829.1"/>
    </source>
</evidence>
<evidence type="ECO:0000256" key="4">
    <source>
        <dbReference type="ARBA" id="ARBA00007439"/>
    </source>
</evidence>